<dbReference type="PROSITE" id="PS00583">
    <property type="entry name" value="PFKB_KINASES_1"/>
    <property type="match status" value="1"/>
</dbReference>
<keyword evidence="2" id="KW-0808">Transferase</keyword>
<dbReference type="PRINTS" id="PR00990">
    <property type="entry name" value="RIBOKINASE"/>
</dbReference>
<evidence type="ECO:0000256" key="3">
    <source>
        <dbReference type="ARBA" id="ARBA00022777"/>
    </source>
</evidence>
<dbReference type="Gene3D" id="3.40.1190.20">
    <property type="match status" value="1"/>
</dbReference>
<dbReference type="PANTHER" id="PTHR10584:SF166">
    <property type="entry name" value="RIBOKINASE"/>
    <property type="match status" value="1"/>
</dbReference>
<dbReference type="InterPro" id="IPR011611">
    <property type="entry name" value="PfkB_dom"/>
</dbReference>
<dbReference type="AlphaFoldDB" id="A0A558A6H6"/>
<keyword evidence="6" id="KW-1185">Reference proteome</keyword>
<feature type="domain" description="Carbohydrate kinase PfkB" evidence="4">
    <location>
        <begin position="3"/>
        <end position="287"/>
    </location>
</feature>
<evidence type="ECO:0000313" key="5">
    <source>
        <dbReference type="EMBL" id="TVT19857.1"/>
    </source>
</evidence>
<dbReference type="SUPFAM" id="SSF53613">
    <property type="entry name" value="Ribokinase-like"/>
    <property type="match status" value="1"/>
</dbReference>
<organism evidence="5 6">
    <name type="scientific">Amycolatopsis acidiphila</name>
    <dbReference type="NCBI Taxonomy" id="715473"/>
    <lineage>
        <taxon>Bacteria</taxon>
        <taxon>Bacillati</taxon>
        <taxon>Actinomycetota</taxon>
        <taxon>Actinomycetes</taxon>
        <taxon>Pseudonocardiales</taxon>
        <taxon>Pseudonocardiaceae</taxon>
        <taxon>Amycolatopsis</taxon>
    </lineage>
</organism>
<comment type="caution">
    <text evidence="5">The sequence shown here is derived from an EMBL/GenBank/DDBJ whole genome shotgun (WGS) entry which is preliminary data.</text>
</comment>
<dbReference type="InterPro" id="IPR002173">
    <property type="entry name" value="Carboh/pur_kinase_PfkB_CS"/>
</dbReference>
<evidence type="ECO:0000259" key="4">
    <source>
        <dbReference type="Pfam" id="PF00294"/>
    </source>
</evidence>
<dbReference type="OrthoDB" id="7946249at2"/>
<dbReference type="GO" id="GO:0006796">
    <property type="term" value="P:phosphate-containing compound metabolic process"/>
    <property type="evidence" value="ECO:0007669"/>
    <property type="project" value="UniProtKB-ARBA"/>
</dbReference>
<dbReference type="GO" id="GO:0016301">
    <property type="term" value="F:kinase activity"/>
    <property type="evidence" value="ECO:0007669"/>
    <property type="project" value="UniProtKB-KW"/>
</dbReference>
<proteinExistence type="inferred from homology"/>
<dbReference type="PANTHER" id="PTHR10584">
    <property type="entry name" value="SUGAR KINASE"/>
    <property type="match status" value="1"/>
</dbReference>
<protein>
    <submittedName>
        <fullName evidence="5">Ribokinase</fullName>
    </submittedName>
</protein>
<dbReference type="EMBL" id="VJZA01000042">
    <property type="protein sequence ID" value="TVT19857.1"/>
    <property type="molecule type" value="Genomic_DNA"/>
</dbReference>
<dbReference type="RefSeq" id="WP_144641916.1">
    <property type="nucleotide sequence ID" value="NZ_BNAX01000007.1"/>
</dbReference>
<comment type="similarity">
    <text evidence="1">Belongs to the carbohydrate kinase PfkB family.</text>
</comment>
<dbReference type="InterPro" id="IPR002139">
    <property type="entry name" value="Ribo/fructo_kinase"/>
</dbReference>
<dbReference type="Pfam" id="PF00294">
    <property type="entry name" value="PfkB"/>
    <property type="match status" value="1"/>
</dbReference>
<accession>A0A558A6H6</accession>
<evidence type="ECO:0000313" key="6">
    <source>
        <dbReference type="Proteomes" id="UP000318578"/>
    </source>
</evidence>
<dbReference type="InterPro" id="IPR029056">
    <property type="entry name" value="Ribokinase-like"/>
</dbReference>
<gene>
    <name evidence="5" type="ORF">FNH06_22830</name>
</gene>
<dbReference type="Proteomes" id="UP000318578">
    <property type="component" value="Unassembled WGS sequence"/>
</dbReference>
<dbReference type="GO" id="GO:0005829">
    <property type="term" value="C:cytosol"/>
    <property type="evidence" value="ECO:0007669"/>
    <property type="project" value="TreeGrafter"/>
</dbReference>
<name>A0A558A6H6_9PSEU</name>
<evidence type="ECO:0000256" key="2">
    <source>
        <dbReference type="ARBA" id="ARBA00022679"/>
    </source>
</evidence>
<evidence type="ECO:0000256" key="1">
    <source>
        <dbReference type="ARBA" id="ARBA00010688"/>
    </source>
</evidence>
<sequence length="299" mass="30934">MTVVVVGQIARDLVLRVVEAPGAGQSADVRERHELLGGKGANQAVGLAQLGAHVALVGVVGADGTGEKLLAQAKADHIDVSHVVRRADTQTALIVDVVDDSAHWHYLEHIPDETLASERDVFAASELIRSAKAVIVQLQQPPETALEAARLTRAAGARVVLDGAPSGLREELLAHADILRADRKEAGLLAGKEIRDVADAVEAGQALVDQGVSLAVLDAAGQGNVFVTGKGHEFLPLADVPVVDTTGAGDALVATLTYALTAGEPLPVAARLAVAAAAQTTRHAGGRPRLQRSALYESL</sequence>
<keyword evidence="3 5" id="KW-0418">Kinase</keyword>
<reference evidence="5 6" key="1">
    <citation type="submission" date="2019-07" db="EMBL/GenBank/DDBJ databases">
        <title>New species of Amycolatopsis and Streptomyces.</title>
        <authorList>
            <person name="Duangmal K."/>
            <person name="Teo W.F.A."/>
            <person name="Lipun K."/>
        </authorList>
    </citation>
    <scope>NUCLEOTIDE SEQUENCE [LARGE SCALE GENOMIC DNA]</scope>
    <source>
        <strain evidence="5 6">JCM 30562</strain>
    </source>
</reference>